<organism evidence="1 2">
    <name type="scientific">Saguinus oedipus</name>
    <name type="common">Cotton-top tamarin</name>
    <name type="synonym">Oedipomidas oedipus</name>
    <dbReference type="NCBI Taxonomy" id="9490"/>
    <lineage>
        <taxon>Eukaryota</taxon>
        <taxon>Metazoa</taxon>
        <taxon>Chordata</taxon>
        <taxon>Craniata</taxon>
        <taxon>Vertebrata</taxon>
        <taxon>Euteleostomi</taxon>
        <taxon>Mammalia</taxon>
        <taxon>Eutheria</taxon>
        <taxon>Euarchontoglires</taxon>
        <taxon>Primates</taxon>
        <taxon>Haplorrhini</taxon>
        <taxon>Platyrrhini</taxon>
        <taxon>Cebidae</taxon>
        <taxon>Callitrichinae</taxon>
        <taxon>Saguinus</taxon>
    </lineage>
</organism>
<feature type="non-terminal residue" evidence="1">
    <location>
        <position position="1"/>
    </location>
</feature>
<dbReference type="EMBL" id="JASSZA010000001">
    <property type="protein sequence ID" value="KAK2118843.1"/>
    <property type="molecule type" value="Genomic_DNA"/>
</dbReference>
<proteinExistence type="predicted"/>
<accession>A0ABQ9WB27</accession>
<reference evidence="1 2" key="1">
    <citation type="submission" date="2023-05" db="EMBL/GenBank/DDBJ databases">
        <title>B98-5 Cell Line De Novo Hybrid Assembly: An Optical Mapping Approach.</title>
        <authorList>
            <person name="Kananen K."/>
            <person name="Auerbach J.A."/>
            <person name="Kautto E."/>
            <person name="Blachly J.S."/>
        </authorList>
    </citation>
    <scope>NUCLEOTIDE SEQUENCE [LARGE SCALE GENOMIC DNA]</scope>
    <source>
        <strain evidence="1">B95-8</strain>
        <tissue evidence="1">Cell line</tissue>
    </source>
</reference>
<sequence length="56" mass="6241">REKEKRNHMLWTLTEDGSNTSRMTVVTHATSYGTTQILGCWVISTRSLDGSSPGDK</sequence>
<comment type="caution">
    <text evidence="1">The sequence shown here is derived from an EMBL/GenBank/DDBJ whole genome shotgun (WGS) entry which is preliminary data.</text>
</comment>
<evidence type="ECO:0000313" key="1">
    <source>
        <dbReference type="EMBL" id="KAK2118843.1"/>
    </source>
</evidence>
<name>A0ABQ9WB27_SAGOE</name>
<gene>
    <name evidence="1" type="ORF">P7K49_000229</name>
</gene>
<protein>
    <submittedName>
        <fullName evidence="1">Uncharacterized protein</fullName>
    </submittedName>
</protein>
<dbReference type="Proteomes" id="UP001266305">
    <property type="component" value="Unassembled WGS sequence"/>
</dbReference>
<evidence type="ECO:0000313" key="2">
    <source>
        <dbReference type="Proteomes" id="UP001266305"/>
    </source>
</evidence>
<keyword evidence="2" id="KW-1185">Reference proteome</keyword>